<evidence type="ECO:0000313" key="3">
    <source>
        <dbReference type="Proteomes" id="UP000198992"/>
    </source>
</evidence>
<dbReference type="AlphaFoldDB" id="A0A1H4R7U2"/>
<dbReference type="RefSeq" id="WP_256459054.1">
    <property type="nucleotide sequence ID" value="NZ_FNTH01000001.1"/>
</dbReference>
<keyword evidence="1" id="KW-1133">Transmembrane helix</keyword>
<reference evidence="2 3" key="1">
    <citation type="submission" date="2016-10" db="EMBL/GenBank/DDBJ databases">
        <authorList>
            <person name="de Groot N.N."/>
        </authorList>
    </citation>
    <scope>NUCLEOTIDE SEQUENCE [LARGE SCALE GENOMIC DNA]</scope>
    <source>
        <strain evidence="2 3">MT12</strain>
    </source>
</reference>
<dbReference type="EMBL" id="FNTH01000001">
    <property type="protein sequence ID" value="SEC27945.1"/>
    <property type="molecule type" value="Genomic_DNA"/>
</dbReference>
<evidence type="ECO:0000313" key="2">
    <source>
        <dbReference type="EMBL" id="SEC27945.1"/>
    </source>
</evidence>
<accession>A0A1H4R7U2</accession>
<proteinExistence type="predicted"/>
<dbReference type="Proteomes" id="UP000198992">
    <property type="component" value="Unassembled WGS sequence"/>
</dbReference>
<feature type="transmembrane region" description="Helical" evidence="1">
    <location>
        <begin position="12"/>
        <end position="34"/>
    </location>
</feature>
<evidence type="ECO:0000256" key="1">
    <source>
        <dbReference type="SAM" id="Phobius"/>
    </source>
</evidence>
<sequence>MATRSNLSKAELARGVAGAASALVLSALVLFVAAHHLSGG</sequence>
<protein>
    <submittedName>
        <fullName evidence="2">Uncharacterized protein</fullName>
    </submittedName>
</protein>
<organism evidence="2 3">
    <name type="scientific">Bradyrhizobium erythrophlei</name>
    <dbReference type="NCBI Taxonomy" id="1437360"/>
    <lineage>
        <taxon>Bacteria</taxon>
        <taxon>Pseudomonadati</taxon>
        <taxon>Pseudomonadota</taxon>
        <taxon>Alphaproteobacteria</taxon>
        <taxon>Hyphomicrobiales</taxon>
        <taxon>Nitrobacteraceae</taxon>
        <taxon>Bradyrhizobium</taxon>
    </lineage>
</organism>
<keyword evidence="1" id="KW-0472">Membrane</keyword>
<gene>
    <name evidence="2" type="ORF">SAMN05444164_1452</name>
</gene>
<name>A0A1H4R7U2_9BRAD</name>
<keyword evidence="1" id="KW-0812">Transmembrane</keyword>